<dbReference type="Pfam" id="PF03167">
    <property type="entry name" value="UDG"/>
    <property type="match status" value="1"/>
</dbReference>
<dbReference type="Gene3D" id="3.40.470.10">
    <property type="entry name" value="Uracil-DNA glycosylase-like domain"/>
    <property type="match status" value="1"/>
</dbReference>
<organism evidence="2 3">
    <name type="scientific">Dyella japonica</name>
    <dbReference type="NCBI Taxonomy" id="231455"/>
    <lineage>
        <taxon>Bacteria</taxon>
        <taxon>Pseudomonadati</taxon>
        <taxon>Pseudomonadota</taxon>
        <taxon>Gammaproteobacteria</taxon>
        <taxon>Lysobacterales</taxon>
        <taxon>Rhodanobacteraceae</taxon>
        <taxon>Dyella</taxon>
    </lineage>
</organism>
<sequence length="268" mass="29106">MTPSLVAYSAGRSTPAQATIYRDFPKMLAIHGIVHDAWIIQDGTAMHITPKIEAFLRELFSAPTAGMPYVFDPWNAVSTDDIDPAAVQVRRERLKLHLSAPAPKLLLVGEAPGYQGTRITGCPFTSEALLLEDGVPRIGKLHGRLTSRRLPWREPSSTIVWRALREQGLAECTILWGAFPWHPQGASPLSNRAPKEAEKAIGAALLRRLLSALPDVTVVAVGNVAADSLRKLGIEAEKIRHPSNGGANAFRAGLALVAKRLRSHTEQS</sequence>
<name>A0ABV2JZF4_9GAMM</name>
<comment type="caution">
    <text evidence="2">The sequence shown here is derived from an EMBL/GenBank/DDBJ whole genome shotgun (WGS) entry which is preliminary data.</text>
</comment>
<accession>A0ABV2JZF4</accession>
<feature type="domain" description="Uracil-DNA glycosylase-like" evidence="1">
    <location>
        <begin position="100"/>
        <end position="248"/>
    </location>
</feature>
<dbReference type="SUPFAM" id="SSF52141">
    <property type="entry name" value="Uracil-DNA glycosylase-like"/>
    <property type="match status" value="1"/>
</dbReference>
<dbReference type="Proteomes" id="UP001549184">
    <property type="component" value="Unassembled WGS sequence"/>
</dbReference>
<evidence type="ECO:0000259" key="1">
    <source>
        <dbReference type="Pfam" id="PF03167"/>
    </source>
</evidence>
<keyword evidence="3" id="KW-1185">Reference proteome</keyword>
<dbReference type="InterPro" id="IPR036895">
    <property type="entry name" value="Uracil-DNA_glycosylase-like_sf"/>
</dbReference>
<dbReference type="CDD" id="cd10035">
    <property type="entry name" value="UDG_like"/>
    <property type="match status" value="1"/>
</dbReference>
<gene>
    <name evidence="2" type="ORF">ABIC75_002904</name>
</gene>
<dbReference type="RefSeq" id="WP_354014562.1">
    <property type="nucleotide sequence ID" value="NZ_JBEPMU010000004.1"/>
</dbReference>
<dbReference type="EMBL" id="JBEPMU010000004">
    <property type="protein sequence ID" value="MET3653168.1"/>
    <property type="molecule type" value="Genomic_DNA"/>
</dbReference>
<evidence type="ECO:0000313" key="3">
    <source>
        <dbReference type="Proteomes" id="UP001549184"/>
    </source>
</evidence>
<reference evidence="2 3" key="1">
    <citation type="submission" date="2024-06" db="EMBL/GenBank/DDBJ databases">
        <title>Sorghum-associated microbial communities from plants grown in Nebraska, USA.</title>
        <authorList>
            <person name="Schachtman D."/>
        </authorList>
    </citation>
    <scope>NUCLEOTIDE SEQUENCE [LARGE SCALE GENOMIC DNA]</scope>
    <source>
        <strain evidence="2 3">1073</strain>
    </source>
</reference>
<evidence type="ECO:0000313" key="2">
    <source>
        <dbReference type="EMBL" id="MET3653168.1"/>
    </source>
</evidence>
<proteinExistence type="predicted"/>
<protein>
    <submittedName>
        <fullName evidence="2">Uracil-DNA glycosylase</fullName>
    </submittedName>
</protein>
<dbReference type="InterPro" id="IPR005122">
    <property type="entry name" value="Uracil-DNA_glycosylase-like"/>
</dbReference>